<sequence length="52" mass="6065">MRIRCAEETVRSERLEAEREAVEVKLQLLTKEYDLVSQQVGSTQERVQGLQM</sequence>
<keyword evidence="1" id="KW-0175">Coiled coil</keyword>
<evidence type="ECO:0000313" key="3">
    <source>
        <dbReference type="Proteomes" id="UP000784294"/>
    </source>
</evidence>
<dbReference type="EMBL" id="CAAALY010256453">
    <property type="protein sequence ID" value="VEL37957.1"/>
    <property type="molecule type" value="Genomic_DNA"/>
</dbReference>
<keyword evidence="3" id="KW-1185">Reference proteome</keyword>
<proteinExistence type="predicted"/>
<protein>
    <submittedName>
        <fullName evidence="2">Uncharacterized protein</fullName>
    </submittedName>
</protein>
<name>A0A448XJ70_9PLAT</name>
<dbReference type="Proteomes" id="UP000784294">
    <property type="component" value="Unassembled WGS sequence"/>
</dbReference>
<dbReference type="AlphaFoldDB" id="A0A448XJ70"/>
<evidence type="ECO:0000313" key="2">
    <source>
        <dbReference type="EMBL" id="VEL37957.1"/>
    </source>
</evidence>
<feature type="coiled-coil region" evidence="1">
    <location>
        <begin position="5"/>
        <end position="32"/>
    </location>
</feature>
<reference evidence="2" key="1">
    <citation type="submission" date="2018-11" db="EMBL/GenBank/DDBJ databases">
        <authorList>
            <consortium name="Pathogen Informatics"/>
        </authorList>
    </citation>
    <scope>NUCLEOTIDE SEQUENCE</scope>
</reference>
<organism evidence="2 3">
    <name type="scientific">Protopolystoma xenopodis</name>
    <dbReference type="NCBI Taxonomy" id="117903"/>
    <lineage>
        <taxon>Eukaryota</taxon>
        <taxon>Metazoa</taxon>
        <taxon>Spiralia</taxon>
        <taxon>Lophotrochozoa</taxon>
        <taxon>Platyhelminthes</taxon>
        <taxon>Monogenea</taxon>
        <taxon>Polyopisthocotylea</taxon>
        <taxon>Polystomatidea</taxon>
        <taxon>Polystomatidae</taxon>
        <taxon>Protopolystoma</taxon>
    </lineage>
</organism>
<gene>
    <name evidence="2" type="ORF">PXEA_LOCUS31397</name>
</gene>
<accession>A0A448XJ70</accession>
<evidence type="ECO:0000256" key="1">
    <source>
        <dbReference type="SAM" id="Coils"/>
    </source>
</evidence>
<comment type="caution">
    <text evidence="2">The sequence shown here is derived from an EMBL/GenBank/DDBJ whole genome shotgun (WGS) entry which is preliminary data.</text>
</comment>